<dbReference type="NCBIfam" id="TIGR03435">
    <property type="entry name" value="Soli_TIGR03435"/>
    <property type="match status" value="1"/>
</dbReference>
<protein>
    <submittedName>
        <fullName evidence="1">Peptidase M56, BlaR1</fullName>
    </submittedName>
</protein>
<evidence type="ECO:0000313" key="1">
    <source>
        <dbReference type="EMBL" id="ADW67095.1"/>
    </source>
</evidence>
<name>E8X435_GRATM</name>
<organism evidence="2">
    <name type="scientific">Granulicella tundricola (strain ATCC BAA-1859 / DSM 23138 / MP5ACTX9)</name>
    <dbReference type="NCBI Taxonomy" id="1198114"/>
    <lineage>
        <taxon>Bacteria</taxon>
        <taxon>Pseudomonadati</taxon>
        <taxon>Acidobacteriota</taxon>
        <taxon>Terriglobia</taxon>
        <taxon>Terriglobales</taxon>
        <taxon>Acidobacteriaceae</taxon>
        <taxon>Granulicella</taxon>
    </lineage>
</organism>
<evidence type="ECO:0000313" key="2">
    <source>
        <dbReference type="Proteomes" id="UP000000343"/>
    </source>
</evidence>
<keyword evidence="2" id="KW-1185">Reference proteome</keyword>
<dbReference type="KEGG" id="acm:AciX9_0004"/>
<reference evidence="2" key="1">
    <citation type="submission" date="2011-01" db="EMBL/GenBank/DDBJ databases">
        <title>Complete sequence of chromosome of Acidobacterium sp. MP5ACTX9.</title>
        <authorList>
            <consortium name="US DOE Joint Genome Institute"/>
            <person name="Lucas S."/>
            <person name="Copeland A."/>
            <person name="Lapidus A."/>
            <person name="Cheng J.-F."/>
            <person name="Goodwin L."/>
            <person name="Pitluck S."/>
            <person name="Teshima H."/>
            <person name="Detter J.C."/>
            <person name="Han C."/>
            <person name="Tapia R."/>
            <person name="Land M."/>
            <person name="Hauser L."/>
            <person name="Kyrpides N."/>
            <person name="Ivanova N."/>
            <person name="Ovchinnikova G."/>
            <person name="Pagani I."/>
            <person name="Rawat S.R."/>
            <person name="Mannisto M."/>
            <person name="Haggblom M.M."/>
            <person name="Woyke T."/>
        </authorList>
    </citation>
    <scope>NUCLEOTIDE SEQUENCE [LARGE SCALE GENOMIC DNA]</scope>
    <source>
        <strain evidence="2">MP5ACTX9</strain>
    </source>
</reference>
<dbReference type="PaxDb" id="1198114-AciX9_0004"/>
<gene>
    <name evidence="1" type="ordered locus">AciX9_0004</name>
</gene>
<dbReference type="HOGENOM" id="CLU_079080_0_0_0"/>
<dbReference type="RefSeq" id="WP_013578424.1">
    <property type="nucleotide sequence ID" value="NC_015064.1"/>
</dbReference>
<proteinExistence type="predicted"/>
<dbReference type="eggNOG" id="COG4219">
    <property type="taxonomic scope" value="Bacteria"/>
</dbReference>
<dbReference type="InterPro" id="IPR017801">
    <property type="entry name" value="DUF3738"/>
</dbReference>
<dbReference type="Proteomes" id="UP000000343">
    <property type="component" value="Chromosome"/>
</dbReference>
<dbReference type="EMBL" id="CP002480">
    <property type="protein sequence ID" value="ADW67095.1"/>
    <property type="molecule type" value="Genomic_DNA"/>
</dbReference>
<sequence>MVKLEAWRWVAVTCFGLTAYGFSQEKATPLTFEVATVRLTKPGELDGWIKALPGGAEYTAHNIPVKLMISLMYKVPMRQISGGPDWMETDKYDVEAKADKSYSLDDLHTMYRGLLAERFHLKVRKEIHEGPVYALTVDKGGVKMKPDLSEQSYAIPITYSGEGAVGNRVPMSYLSWWLGQQLQSESRPVVDETGLKENFDFTLSFTPPRLEGTDGGAAEKPSLFTAVKEQLGLKLEAQKGPVEYYVIEHIERPSAN</sequence>
<dbReference type="STRING" id="1198114.AciX9_0004"/>
<dbReference type="AlphaFoldDB" id="E8X435"/>
<dbReference type="Pfam" id="PF12543">
    <property type="entry name" value="DUF3738"/>
    <property type="match status" value="1"/>
</dbReference>
<dbReference type="OrthoDB" id="113385at2"/>
<accession>E8X435</accession>